<dbReference type="InterPro" id="IPR050468">
    <property type="entry name" value="Cuticle_Struct_Prot"/>
</dbReference>
<dbReference type="PRINTS" id="PR00947">
    <property type="entry name" value="CUTICLE"/>
</dbReference>
<keyword evidence="1 2" id="KW-0193">Cuticle</keyword>
<proteinExistence type="predicted"/>
<dbReference type="PANTHER" id="PTHR10380">
    <property type="entry name" value="CUTICLE PROTEIN"/>
    <property type="match status" value="1"/>
</dbReference>
<gene>
    <name evidence="3" type="primary">CP12_9</name>
    <name evidence="3" type="ORF">Bhyg_13272</name>
</gene>
<dbReference type="GO" id="GO:0062129">
    <property type="term" value="C:chitin-based extracellular matrix"/>
    <property type="evidence" value="ECO:0007669"/>
    <property type="project" value="TreeGrafter"/>
</dbReference>
<evidence type="ECO:0000256" key="2">
    <source>
        <dbReference type="PROSITE-ProRule" id="PRU00497"/>
    </source>
</evidence>
<dbReference type="PROSITE" id="PS51155">
    <property type="entry name" value="CHIT_BIND_RR_2"/>
    <property type="match status" value="2"/>
</dbReference>
<dbReference type="Proteomes" id="UP001151699">
    <property type="component" value="Chromosome C"/>
</dbReference>
<keyword evidence="4" id="KW-1185">Reference proteome</keyword>
<feature type="non-terminal residue" evidence="3">
    <location>
        <position position="276"/>
    </location>
</feature>
<dbReference type="PROSITE" id="PS00233">
    <property type="entry name" value="CHIT_BIND_RR_1"/>
    <property type="match status" value="2"/>
</dbReference>
<evidence type="ECO:0000313" key="4">
    <source>
        <dbReference type="Proteomes" id="UP001151699"/>
    </source>
</evidence>
<evidence type="ECO:0000313" key="3">
    <source>
        <dbReference type="EMBL" id="KAJ6634695.1"/>
    </source>
</evidence>
<dbReference type="InterPro" id="IPR031311">
    <property type="entry name" value="CHIT_BIND_RR_consensus"/>
</dbReference>
<dbReference type="EMBL" id="WJQU01000004">
    <property type="protein sequence ID" value="KAJ6634695.1"/>
    <property type="molecule type" value="Genomic_DNA"/>
</dbReference>
<protein>
    <submittedName>
        <fullName evidence="3">Flexible cuticle protein 12</fullName>
    </submittedName>
</protein>
<dbReference type="Pfam" id="PF00379">
    <property type="entry name" value="Chitin_bind_4"/>
    <property type="match status" value="2"/>
</dbReference>
<dbReference type="PANTHER" id="PTHR10380:SF192">
    <property type="entry name" value="GEO02312P1"/>
    <property type="match status" value="1"/>
</dbReference>
<name>A0A9Q0MP87_9DIPT</name>
<evidence type="ECO:0000256" key="1">
    <source>
        <dbReference type="ARBA" id="ARBA00022460"/>
    </source>
</evidence>
<organism evidence="3 4">
    <name type="scientific">Pseudolycoriella hygida</name>
    <dbReference type="NCBI Taxonomy" id="35572"/>
    <lineage>
        <taxon>Eukaryota</taxon>
        <taxon>Metazoa</taxon>
        <taxon>Ecdysozoa</taxon>
        <taxon>Arthropoda</taxon>
        <taxon>Hexapoda</taxon>
        <taxon>Insecta</taxon>
        <taxon>Pterygota</taxon>
        <taxon>Neoptera</taxon>
        <taxon>Endopterygota</taxon>
        <taxon>Diptera</taxon>
        <taxon>Nematocera</taxon>
        <taxon>Sciaroidea</taxon>
        <taxon>Sciaridae</taxon>
        <taxon>Pseudolycoriella</taxon>
    </lineage>
</organism>
<dbReference type="OrthoDB" id="6629557at2759"/>
<accession>A0A9Q0MP87</accession>
<sequence>GILVIAAPAPQEDPSQIQVVRYINNNNEVGKYDYTYELSNGQIHSEAGALAEVGEEKVQVIVVSGSYTFVGPDGITYWVNYTADENGFHPVVGQGPGGIKGGDTASLDPSVFKSLVVTMAKIAICFLVVLISEVLSAPQGDVQVLRYDNNNQGSGNYVYTYELSNGQIHSEAGGLSDADGDGEPVVGSGNYVYTYELSNGQIHSEAGGLSDADGDGEPVVVVSGGYSYVGDDGITYWVNYTADEDGFHPVVGQGPGGIKGGDSASLDPSVFKSLVG</sequence>
<dbReference type="AlphaFoldDB" id="A0A9Q0MP87"/>
<dbReference type="InterPro" id="IPR000618">
    <property type="entry name" value="Insect_cuticle"/>
</dbReference>
<reference evidence="3" key="1">
    <citation type="submission" date="2022-07" db="EMBL/GenBank/DDBJ databases">
        <authorList>
            <person name="Trinca V."/>
            <person name="Uliana J.V.C."/>
            <person name="Torres T.T."/>
            <person name="Ward R.J."/>
            <person name="Monesi N."/>
        </authorList>
    </citation>
    <scope>NUCLEOTIDE SEQUENCE</scope>
    <source>
        <strain evidence="3">HSMRA1968</strain>
        <tissue evidence="3">Whole embryos</tissue>
    </source>
</reference>
<comment type="caution">
    <text evidence="3">The sequence shown here is derived from an EMBL/GenBank/DDBJ whole genome shotgun (WGS) entry which is preliminary data.</text>
</comment>
<dbReference type="GO" id="GO:0008010">
    <property type="term" value="F:structural constituent of chitin-based larval cuticle"/>
    <property type="evidence" value="ECO:0007669"/>
    <property type="project" value="TreeGrafter"/>
</dbReference>